<dbReference type="Proteomes" id="UP001333110">
    <property type="component" value="Unassembled WGS sequence"/>
</dbReference>
<name>A0AAN7S3T3_MYCAM</name>
<dbReference type="AlphaFoldDB" id="A0AAN7S3T3"/>
<evidence type="ECO:0000313" key="2">
    <source>
        <dbReference type="EMBL" id="KAK4827417.1"/>
    </source>
</evidence>
<reference evidence="2 3" key="1">
    <citation type="journal article" date="2023" name="J. Hered.">
        <title>Chromosome-level genome of the wood stork (Mycteria americana) provides insight into avian chromosome evolution.</title>
        <authorList>
            <person name="Flamio R. Jr."/>
            <person name="Ramstad K.M."/>
        </authorList>
    </citation>
    <scope>NUCLEOTIDE SEQUENCE [LARGE SCALE GENOMIC DNA]</scope>
    <source>
        <strain evidence="2">JAX WOST 10</strain>
    </source>
</reference>
<accession>A0AAN7S3T3</accession>
<comment type="caution">
    <text evidence="2">The sequence shown here is derived from an EMBL/GenBank/DDBJ whole genome shotgun (WGS) entry which is preliminary data.</text>
</comment>
<evidence type="ECO:0000313" key="3">
    <source>
        <dbReference type="Proteomes" id="UP001333110"/>
    </source>
</evidence>
<gene>
    <name evidence="2" type="ORF">QYF61_017847</name>
</gene>
<proteinExistence type="predicted"/>
<protein>
    <submittedName>
        <fullName evidence="2">Uncharacterized protein</fullName>
    </submittedName>
</protein>
<evidence type="ECO:0000256" key="1">
    <source>
        <dbReference type="SAM" id="MobiDB-lite"/>
    </source>
</evidence>
<keyword evidence="3" id="KW-1185">Reference proteome</keyword>
<organism evidence="2 3">
    <name type="scientific">Mycteria americana</name>
    <name type="common">Wood stork</name>
    <dbReference type="NCBI Taxonomy" id="33587"/>
    <lineage>
        <taxon>Eukaryota</taxon>
        <taxon>Metazoa</taxon>
        <taxon>Chordata</taxon>
        <taxon>Craniata</taxon>
        <taxon>Vertebrata</taxon>
        <taxon>Euteleostomi</taxon>
        <taxon>Archelosauria</taxon>
        <taxon>Archosauria</taxon>
        <taxon>Dinosauria</taxon>
        <taxon>Saurischia</taxon>
        <taxon>Theropoda</taxon>
        <taxon>Coelurosauria</taxon>
        <taxon>Aves</taxon>
        <taxon>Neognathae</taxon>
        <taxon>Neoaves</taxon>
        <taxon>Aequornithes</taxon>
        <taxon>Ciconiiformes</taxon>
        <taxon>Ciconiidae</taxon>
        <taxon>Mycteria</taxon>
    </lineage>
</organism>
<feature type="region of interest" description="Disordered" evidence="1">
    <location>
        <begin position="1"/>
        <end position="29"/>
    </location>
</feature>
<dbReference type="EMBL" id="JAUNZN010000002">
    <property type="protein sequence ID" value="KAK4827417.1"/>
    <property type="molecule type" value="Genomic_DNA"/>
</dbReference>
<sequence>MQKTTICVGEDSSHSSPAPAWVPHGRQSSTNFSSVRPSHRLQFFMNCSSVGCSPSGTDCSSVGPPQGHKPCQQTCSSVGSSLSMGHRSCQEPAPAWASHGVTASFGCIHLLRYGVLNGLQVDICSTMDLHGLEVDICSTMDLHGLQGDSLPHHGLHHGLQGNLCSEVELQAKYTAAAVVTRYAETVPGAVLEELVLQDNSTTAPGHSQDRLGVRALRPLAVLMSLTGIPGLPPSLPRAPCQPLPQPCLSRAALQLPAALPGLATGPLSQAHPQAQGRAWLSPIPREVPDAWGCPRAHSPAELAWKSNSWEGNALASGLPLGPVPILDDTCGEEIFPNIQSKTPLVQLEAISSWSITSYLGEETDPHLSTTSPQVVVESDKVSPQPPFLQAKQPQFPQPLLIRLVLQTLHQLRCPSLDTLQPLNVSLVVGGPKLNTLFEVWPHQCQVQGHNHFPSPAGHTIFDTSQDAIGFLGHLGTLLAHVQLAPVGLHGVVVAQVEDLALGLVEPHTIGLGPSIQPVQIPPYNLPLLKQINTPAQLGVICKLTEGALDPFIHIVDKDIKQNWPQY</sequence>